<protein>
    <recommendedName>
        <fullName evidence="5">DNA-directed RNA polymerase subunit Rpo11</fullName>
        <ecNumber evidence="5">2.7.7.6</ecNumber>
    </recommendedName>
    <alternativeName>
        <fullName evidence="5">DNA-directed RNA polymerase subunit L</fullName>
    </alternativeName>
</protein>
<evidence type="ECO:0000313" key="8">
    <source>
        <dbReference type="Proteomes" id="UP001320159"/>
    </source>
</evidence>
<evidence type="ECO:0000256" key="1">
    <source>
        <dbReference type="ARBA" id="ARBA00022478"/>
    </source>
</evidence>
<keyword evidence="1 5" id="KW-0240">DNA-directed RNA polymerase</keyword>
<dbReference type="Gene3D" id="3.30.1360.10">
    <property type="entry name" value="RNA polymerase, RBP11-like subunit"/>
    <property type="match status" value="1"/>
</dbReference>
<keyword evidence="5" id="KW-0808">Transferase</keyword>
<dbReference type="InterPro" id="IPR036603">
    <property type="entry name" value="RBP11-like"/>
</dbReference>
<dbReference type="SUPFAM" id="SSF55257">
    <property type="entry name" value="RBP11-like subunits of RNA polymerase"/>
    <property type="match status" value="1"/>
</dbReference>
<dbReference type="PANTHER" id="PTHR13946:SF28">
    <property type="entry name" value="DNA-DIRECTED RNA POLYMERASES I AND III SUBUNIT RPAC2"/>
    <property type="match status" value="1"/>
</dbReference>
<dbReference type="PANTHER" id="PTHR13946">
    <property type="entry name" value="DNA-DIRECTED RNA POLYMERASE I,II,III"/>
    <property type="match status" value="1"/>
</dbReference>
<keyword evidence="2 5" id="KW-0963">Cytoplasm</keyword>
<evidence type="ECO:0000256" key="4">
    <source>
        <dbReference type="ARBA" id="ARBA00025751"/>
    </source>
</evidence>
<dbReference type="Proteomes" id="UP001320159">
    <property type="component" value="Unassembled WGS sequence"/>
</dbReference>
<comment type="similarity">
    <text evidence="4 5">Belongs to the archaeal Rpo11/eukaryotic RPB11/RPC19 RNA polymerase subunit family.</text>
</comment>
<proteinExistence type="inferred from homology"/>
<keyword evidence="5" id="KW-0548">Nucleotidyltransferase</keyword>
<comment type="function">
    <text evidence="5">DNA-dependent RNA polymerase (RNAP) catalyzes the transcription of DNA into RNA using the four ribonucleoside triphosphates as substrates.</text>
</comment>
<dbReference type="AlphaFoldDB" id="A0AAP2W6T1"/>
<comment type="caution">
    <text evidence="7">The sequence shown here is derived from an EMBL/GenBank/DDBJ whole genome shotgun (WGS) entry which is preliminary data.</text>
</comment>
<keyword evidence="3 5" id="KW-0804">Transcription</keyword>
<evidence type="ECO:0000256" key="2">
    <source>
        <dbReference type="ARBA" id="ARBA00022490"/>
    </source>
</evidence>
<dbReference type="GO" id="GO:0046983">
    <property type="term" value="F:protein dimerization activity"/>
    <property type="evidence" value="ECO:0007669"/>
    <property type="project" value="InterPro"/>
</dbReference>
<organism evidence="7 8">
    <name type="scientific">Methanooceanicella nereidis</name>
    <dbReference type="NCBI Taxonomy" id="2052831"/>
    <lineage>
        <taxon>Archaea</taxon>
        <taxon>Methanobacteriati</taxon>
        <taxon>Methanobacteriota</taxon>
        <taxon>Stenosarchaea group</taxon>
        <taxon>Methanomicrobia</taxon>
        <taxon>Methanocellales</taxon>
        <taxon>Methanocellaceae</taxon>
        <taxon>Methanooceanicella</taxon>
    </lineage>
</organism>
<evidence type="ECO:0000313" key="7">
    <source>
        <dbReference type="EMBL" id="MCD1295617.1"/>
    </source>
</evidence>
<accession>A0AAP2W6T1</accession>
<reference evidence="7 8" key="1">
    <citation type="submission" date="2017-11" db="EMBL/GenBank/DDBJ databases">
        <title>Isolation and Characterization of Family Methanocellaceae Species from Potential Methane Hydrate Area Offshore Southwestern Taiwan.</title>
        <authorList>
            <person name="Zhang W.-L."/>
            <person name="Chen W.-C."/>
            <person name="Lai M.-C."/>
            <person name="Chen S.-C."/>
        </authorList>
    </citation>
    <scope>NUCLEOTIDE SEQUENCE [LARGE SCALE GENOMIC DNA]</scope>
    <source>
        <strain evidence="7 8">CWC-04</strain>
    </source>
</reference>
<comment type="subunit">
    <text evidence="5">Part of the RNA polymerase complex.</text>
</comment>
<evidence type="ECO:0000259" key="6">
    <source>
        <dbReference type="Pfam" id="PF13656"/>
    </source>
</evidence>
<dbReference type="RefSeq" id="WP_230742473.1">
    <property type="nucleotide sequence ID" value="NZ_PGCK01000009.1"/>
</dbReference>
<dbReference type="InterPro" id="IPR022905">
    <property type="entry name" value="Rpo11-like"/>
</dbReference>
<comment type="subcellular location">
    <subcellularLocation>
        <location evidence="5">Cytoplasm</location>
    </subcellularLocation>
</comment>
<dbReference type="GO" id="GO:0000428">
    <property type="term" value="C:DNA-directed RNA polymerase complex"/>
    <property type="evidence" value="ECO:0007669"/>
    <property type="project" value="UniProtKB-KW"/>
</dbReference>
<name>A0AAP2W6T1_9EURY</name>
<evidence type="ECO:0000256" key="5">
    <source>
        <dbReference type="HAMAP-Rule" id="MF_00261"/>
    </source>
</evidence>
<dbReference type="InterPro" id="IPR009025">
    <property type="entry name" value="RBP11-like_dimer"/>
</dbReference>
<dbReference type="HAMAP" id="MF_00261">
    <property type="entry name" value="RNApol_arch_Rpo11"/>
    <property type="match status" value="1"/>
</dbReference>
<dbReference type="GO" id="GO:0006351">
    <property type="term" value="P:DNA-templated transcription"/>
    <property type="evidence" value="ECO:0007669"/>
    <property type="project" value="UniProtKB-UniRule"/>
</dbReference>
<dbReference type="Pfam" id="PF13656">
    <property type="entry name" value="RNA_pol_L_2"/>
    <property type="match status" value="1"/>
</dbReference>
<dbReference type="EMBL" id="PGCK01000009">
    <property type="protein sequence ID" value="MCD1295617.1"/>
    <property type="molecule type" value="Genomic_DNA"/>
</dbReference>
<evidence type="ECO:0000256" key="3">
    <source>
        <dbReference type="ARBA" id="ARBA00023163"/>
    </source>
</evidence>
<dbReference type="EC" id="2.7.7.6" evidence="5"/>
<comment type="catalytic activity">
    <reaction evidence="5">
        <text>RNA(n) + a ribonucleoside 5'-triphosphate = RNA(n+1) + diphosphate</text>
        <dbReference type="Rhea" id="RHEA:21248"/>
        <dbReference type="Rhea" id="RHEA-COMP:14527"/>
        <dbReference type="Rhea" id="RHEA-COMP:17342"/>
        <dbReference type="ChEBI" id="CHEBI:33019"/>
        <dbReference type="ChEBI" id="CHEBI:61557"/>
        <dbReference type="ChEBI" id="CHEBI:140395"/>
        <dbReference type="EC" id="2.7.7.6"/>
    </reaction>
</comment>
<dbReference type="CDD" id="cd06927">
    <property type="entry name" value="RNAP_L"/>
    <property type="match status" value="1"/>
</dbReference>
<dbReference type="GO" id="GO:0003899">
    <property type="term" value="F:DNA-directed RNA polymerase activity"/>
    <property type="evidence" value="ECO:0007669"/>
    <property type="project" value="UniProtKB-UniRule"/>
</dbReference>
<feature type="domain" description="DNA-directed RNA polymerase RBP11-like dimerisation" evidence="6">
    <location>
        <begin position="12"/>
        <end position="85"/>
    </location>
</feature>
<keyword evidence="8" id="KW-1185">Reference proteome</keyword>
<dbReference type="GO" id="GO:0005737">
    <property type="term" value="C:cytoplasm"/>
    <property type="evidence" value="ECO:0007669"/>
    <property type="project" value="UniProtKB-SubCell"/>
</dbReference>
<dbReference type="NCBIfam" id="NF002237">
    <property type="entry name" value="PRK01146.2-1"/>
    <property type="match status" value="1"/>
</dbReference>
<sequence>MEIKILNKTDTEIEIEIKGEDHTLLNALKSALLMDKAVKIATYDIEFTGISDPVLFVKTDKTEDPIDAVRKASKKLSSDCDEFIKTFSDKSKA</sequence>
<gene>
    <name evidence="5" type="primary">rpo11</name>
    <name evidence="5" type="synonym">rpoL</name>
    <name evidence="7" type="ORF">CUJ83_11470</name>
</gene>